<dbReference type="InterPro" id="IPR038718">
    <property type="entry name" value="SNF2-like_sf"/>
</dbReference>
<keyword evidence="3" id="KW-1185">Reference proteome</keyword>
<organism evidence="2 3">
    <name type="scientific">Cynara cardunculus var. scolymus</name>
    <name type="common">Globe artichoke</name>
    <name type="synonym">Cynara scolymus</name>
    <dbReference type="NCBI Taxonomy" id="59895"/>
    <lineage>
        <taxon>Eukaryota</taxon>
        <taxon>Viridiplantae</taxon>
        <taxon>Streptophyta</taxon>
        <taxon>Embryophyta</taxon>
        <taxon>Tracheophyta</taxon>
        <taxon>Spermatophyta</taxon>
        <taxon>Magnoliopsida</taxon>
        <taxon>eudicotyledons</taxon>
        <taxon>Gunneridae</taxon>
        <taxon>Pentapetalae</taxon>
        <taxon>asterids</taxon>
        <taxon>campanulids</taxon>
        <taxon>Asterales</taxon>
        <taxon>Asteraceae</taxon>
        <taxon>Carduoideae</taxon>
        <taxon>Cardueae</taxon>
        <taxon>Carduinae</taxon>
        <taxon>Cynara</taxon>
    </lineage>
</organism>
<evidence type="ECO:0000313" key="2">
    <source>
        <dbReference type="EMBL" id="KVG06458.1"/>
    </source>
</evidence>
<dbReference type="AlphaFoldDB" id="A0A103N4X2"/>
<accession>A0A103N4X2</accession>
<dbReference type="Proteomes" id="UP000243975">
    <property type="component" value="Unassembled WGS sequence"/>
</dbReference>
<gene>
    <name evidence="2" type="ORF">Ccrd_026575</name>
</gene>
<feature type="region of interest" description="Disordered" evidence="1">
    <location>
        <begin position="55"/>
        <end position="83"/>
    </location>
</feature>
<name>A0A103N4X2_CYNCS</name>
<comment type="caution">
    <text evidence="2">The sequence shown here is derived from an EMBL/GenBank/DDBJ whole genome shotgun (WGS) entry which is preliminary data.</text>
</comment>
<dbReference type="Gramene" id="KVG06458">
    <property type="protein sequence ID" value="KVG06458"/>
    <property type="gene ID" value="Ccrd_026575"/>
</dbReference>
<feature type="compositionally biased region" description="Low complexity" evidence="1">
    <location>
        <begin position="39"/>
        <end position="50"/>
    </location>
</feature>
<dbReference type="InterPro" id="IPR027417">
    <property type="entry name" value="P-loop_NTPase"/>
</dbReference>
<feature type="region of interest" description="Disordered" evidence="1">
    <location>
        <begin position="31"/>
        <end position="50"/>
    </location>
</feature>
<dbReference type="STRING" id="59895.A0A103N4X2"/>
<feature type="compositionally biased region" description="Polar residues" evidence="1">
    <location>
        <begin position="55"/>
        <end position="78"/>
    </location>
</feature>
<dbReference type="Gene3D" id="3.40.50.10810">
    <property type="entry name" value="Tandem AAA-ATPase domain"/>
    <property type="match status" value="1"/>
</dbReference>
<sequence length="112" mass="12816">MMNLQLTQVQLHENQMNSQMQTVNLQSSMATMQQNNMRSLQQNSVSSNAQQNMMRSIQPNSNLDSGQNSTMNSWQQSGVEKGLPPKKETILKVGMSQIQKQYYKALLHRDLE</sequence>
<evidence type="ECO:0000313" key="3">
    <source>
        <dbReference type="Proteomes" id="UP000243975"/>
    </source>
</evidence>
<dbReference type="Gene3D" id="3.40.50.300">
    <property type="entry name" value="P-loop containing nucleotide triphosphate hydrolases"/>
    <property type="match status" value="1"/>
</dbReference>
<dbReference type="EMBL" id="LEKV01008692">
    <property type="protein sequence ID" value="KVG06458.1"/>
    <property type="molecule type" value="Genomic_DNA"/>
</dbReference>
<evidence type="ECO:0000256" key="1">
    <source>
        <dbReference type="SAM" id="MobiDB-lite"/>
    </source>
</evidence>
<proteinExistence type="predicted"/>
<protein>
    <submittedName>
        <fullName evidence="2">SNF2-related protein</fullName>
    </submittedName>
</protein>
<reference evidence="2 3" key="1">
    <citation type="journal article" date="2016" name="Sci. Rep.">
        <title>The genome sequence of the outbreeding globe artichoke constructed de novo incorporating a phase-aware low-pass sequencing strategy of F1 progeny.</title>
        <authorList>
            <person name="Scaglione D."/>
            <person name="Reyes-Chin-Wo S."/>
            <person name="Acquadro A."/>
            <person name="Froenicke L."/>
            <person name="Portis E."/>
            <person name="Beitel C."/>
            <person name="Tirone M."/>
            <person name="Mauro R."/>
            <person name="Lo Monaco A."/>
            <person name="Mauromicale G."/>
            <person name="Faccioli P."/>
            <person name="Cattivelli L."/>
            <person name="Rieseberg L."/>
            <person name="Michelmore R."/>
            <person name="Lanteri S."/>
        </authorList>
    </citation>
    <scope>NUCLEOTIDE SEQUENCE [LARGE SCALE GENOMIC DNA]</scope>
    <source>
        <strain evidence="2">2C</strain>
    </source>
</reference>
<feature type="non-terminal residue" evidence="2">
    <location>
        <position position="112"/>
    </location>
</feature>